<proteinExistence type="predicted"/>
<name>A0A495W573_9PSEU</name>
<evidence type="ECO:0000313" key="2">
    <source>
        <dbReference type="EMBL" id="RKT56826.1"/>
    </source>
</evidence>
<keyword evidence="3" id="KW-1185">Reference proteome</keyword>
<dbReference type="Proteomes" id="UP000282084">
    <property type="component" value="Unassembled WGS sequence"/>
</dbReference>
<gene>
    <name evidence="2" type="ORF">C8E97_5538</name>
</gene>
<evidence type="ECO:0000256" key="1">
    <source>
        <dbReference type="SAM" id="MobiDB-lite"/>
    </source>
</evidence>
<dbReference type="OrthoDB" id="4560958at2"/>
<reference evidence="2 3" key="1">
    <citation type="submission" date="2018-10" db="EMBL/GenBank/DDBJ databases">
        <title>Sequencing the genomes of 1000 actinobacteria strains.</title>
        <authorList>
            <person name="Klenk H.-P."/>
        </authorList>
    </citation>
    <scope>NUCLEOTIDE SEQUENCE [LARGE SCALE GENOMIC DNA]</scope>
    <source>
        <strain evidence="2 3">DSM 43800</strain>
    </source>
</reference>
<protein>
    <submittedName>
        <fullName evidence="2">Uncharacterized protein</fullName>
    </submittedName>
</protein>
<organism evidence="2 3">
    <name type="scientific">Saccharothrix australiensis</name>
    <dbReference type="NCBI Taxonomy" id="2072"/>
    <lineage>
        <taxon>Bacteria</taxon>
        <taxon>Bacillati</taxon>
        <taxon>Actinomycetota</taxon>
        <taxon>Actinomycetes</taxon>
        <taxon>Pseudonocardiales</taxon>
        <taxon>Pseudonocardiaceae</taxon>
        <taxon>Saccharothrix</taxon>
    </lineage>
</organism>
<sequence>MPTERRIGPARERDRLADAREDERAHAVIRNVRAARMVAGRADSAEECSLLLEMLGLEPAAERR</sequence>
<dbReference type="AlphaFoldDB" id="A0A495W573"/>
<feature type="region of interest" description="Disordered" evidence="1">
    <location>
        <begin position="1"/>
        <end position="21"/>
    </location>
</feature>
<evidence type="ECO:0000313" key="3">
    <source>
        <dbReference type="Proteomes" id="UP000282084"/>
    </source>
</evidence>
<comment type="caution">
    <text evidence="2">The sequence shown here is derived from an EMBL/GenBank/DDBJ whole genome shotgun (WGS) entry which is preliminary data.</text>
</comment>
<dbReference type="EMBL" id="RBXO01000001">
    <property type="protein sequence ID" value="RKT56826.1"/>
    <property type="molecule type" value="Genomic_DNA"/>
</dbReference>
<dbReference type="RefSeq" id="WP_121008321.1">
    <property type="nucleotide sequence ID" value="NZ_RBXO01000001.1"/>
</dbReference>
<accession>A0A495W573</accession>